<accession>A0A1J5TAL3</accession>
<dbReference type="InterPro" id="IPR024399">
    <property type="entry name" value="DUF2628"/>
</dbReference>
<protein>
    <submittedName>
        <fullName evidence="3">Fimbrial protein</fullName>
    </submittedName>
</protein>
<feature type="domain" description="Zinc-ribbon" evidence="2">
    <location>
        <begin position="2"/>
        <end position="24"/>
    </location>
</feature>
<organism evidence="3">
    <name type="scientific">mine drainage metagenome</name>
    <dbReference type="NCBI Taxonomy" id="410659"/>
    <lineage>
        <taxon>unclassified sequences</taxon>
        <taxon>metagenomes</taxon>
        <taxon>ecological metagenomes</taxon>
    </lineage>
</organism>
<keyword evidence="1" id="KW-0812">Transmembrane</keyword>
<evidence type="ECO:0000259" key="2">
    <source>
        <dbReference type="Pfam" id="PF13240"/>
    </source>
</evidence>
<dbReference type="Pfam" id="PF10947">
    <property type="entry name" value="DUF2628"/>
    <property type="match status" value="1"/>
</dbReference>
<dbReference type="EMBL" id="MLJW01000005">
    <property type="protein sequence ID" value="OIR17163.1"/>
    <property type="molecule type" value="Genomic_DNA"/>
</dbReference>
<dbReference type="Pfam" id="PF00114">
    <property type="entry name" value="Pilin"/>
    <property type="match status" value="1"/>
</dbReference>
<reference evidence="3" key="1">
    <citation type="submission" date="2016-10" db="EMBL/GenBank/DDBJ databases">
        <title>Sequence of Gallionella enrichment culture.</title>
        <authorList>
            <person name="Poehlein A."/>
            <person name="Muehling M."/>
            <person name="Daniel R."/>
        </authorList>
    </citation>
    <scope>NUCLEOTIDE SEQUENCE</scope>
</reference>
<keyword evidence="1" id="KW-0472">Membrane</keyword>
<feature type="transmembrane region" description="Helical" evidence="1">
    <location>
        <begin position="184"/>
        <end position="209"/>
    </location>
</feature>
<dbReference type="InterPro" id="IPR026870">
    <property type="entry name" value="Zinc_ribbon_dom"/>
</dbReference>
<dbReference type="AlphaFoldDB" id="A0A1J5TAL3"/>
<dbReference type="GO" id="GO:0009289">
    <property type="term" value="C:pilus"/>
    <property type="evidence" value="ECO:0007669"/>
    <property type="project" value="InterPro"/>
</dbReference>
<gene>
    <name evidence="3" type="primary">pilE_2</name>
    <name evidence="3" type="ORF">GALL_21840</name>
</gene>
<dbReference type="Gene3D" id="3.30.700.10">
    <property type="entry name" value="Glycoprotein, Type 4 Pilin"/>
    <property type="match status" value="1"/>
</dbReference>
<dbReference type="SUPFAM" id="SSF54523">
    <property type="entry name" value="Pili subunits"/>
    <property type="match status" value="1"/>
</dbReference>
<sequence length="317" mass="34930">MFCSKCGSSNDDAAKFCAKCGAALALNDQAAAAPRANDDAPASDEEYYKAVIGPANQDYYLDRFLRFDDERKISPTWNWPAFLVTFYWLLYRKMWALAAIYFLLPYALWVVFWIVGAVAGGAVGFVTSLGYFGYLAAAFVVIPMYANGLYYRHCRKTIATVRATTQGTQRQLGELAGRGGTSRAAYVVILVVIGVALIGMLAAVAIPAYQDYTTRARMDQAMPVGRAATAYVNSYFDQYRSTPSNLDAANFMSSLPPVVKAVSIDRQTGTISITMQGSRAIEDKSLKFVPSLAGGDHLSWRCMSEQIDRRYLPQECQ</sequence>
<feature type="transmembrane region" description="Helical" evidence="1">
    <location>
        <begin position="131"/>
        <end position="150"/>
    </location>
</feature>
<name>A0A1J5TAL3_9ZZZZ</name>
<dbReference type="Pfam" id="PF13240">
    <property type="entry name" value="Zn_Ribbon_1"/>
    <property type="match status" value="1"/>
</dbReference>
<evidence type="ECO:0000313" key="3">
    <source>
        <dbReference type="EMBL" id="OIR17163.1"/>
    </source>
</evidence>
<dbReference type="InterPro" id="IPR045584">
    <property type="entry name" value="Pilin-like"/>
</dbReference>
<comment type="caution">
    <text evidence="3">The sequence shown here is derived from an EMBL/GenBank/DDBJ whole genome shotgun (WGS) entry which is preliminary data.</text>
</comment>
<feature type="transmembrane region" description="Helical" evidence="1">
    <location>
        <begin position="103"/>
        <end position="125"/>
    </location>
</feature>
<proteinExistence type="predicted"/>
<dbReference type="GO" id="GO:0007155">
    <property type="term" value="P:cell adhesion"/>
    <property type="evidence" value="ECO:0007669"/>
    <property type="project" value="InterPro"/>
</dbReference>
<feature type="transmembrane region" description="Helical" evidence="1">
    <location>
        <begin position="73"/>
        <end position="91"/>
    </location>
</feature>
<dbReference type="InterPro" id="IPR001082">
    <property type="entry name" value="Pilin"/>
</dbReference>
<keyword evidence="1" id="KW-1133">Transmembrane helix</keyword>
<evidence type="ECO:0000256" key="1">
    <source>
        <dbReference type="SAM" id="Phobius"/>
    </source>
</evidence>